<dbReference type="GeneID" id="20323856"/>
<protein>
    <submittedName>
        <fullName evidence="2">Uncharacterized protein</fullName>
    </submittedName>
</protein>
<evidence type="ECO:0000313" key="2">
    <source>
        <dbReference type="EMBL" id="KER22156.1"/>
    </source>
</evidence>
<dbReference type="CTD" id="20323856"/>
<accession>A0A074Z513</accession>
<name>A0A074Z513_OPIVI</name>
<dbReference type="KEGG" id="ovi:T265_09688"/>
<keyword evidence="3" id="KW-1185">Reference proteome</keyword>
<dbReference type="EMBL" id="KL596916">
    <property type="protein sequence ID" value="KER22156.1"/>
    <property type="molecule type" value="Genomic_DNA"/>
</dbReference>
<reference evidence="2 3" key="1">
    <citation type="submission" date="2013-11" db="EMBL/GenBank/DDBJ databases">
        <title>Opisthorchis viverrini - life in the bile duct.</title>
        <authorList>
            <person name="Young N.D."/>
            <person name="Nagarajan N."/>
            <person name="Lin S.J."/>
            <person name="Korhonen P.K."/>
            <person name="Jex A.R."/>
            <person name="Hall R.S."/>
            <person name="Safavi-Hemami H."/>
            <person name="Kaewkong W."/>
            <person name="Bertrand D."/>
            <person name="Gao S."/>
            <person name="Seet Q."/>
            <person name="Wongkham S."/>
            <person name="Teh B.T."/>
            <person name="Wongkham C."/>
            <person name="Intapan P.M."/>
            <person name="Maleewong W."/>
            <person name="Yang X."/>
            <person name="Hu M."/>
            <person name="Wang Z."/>
            <person name="Hofmann A."/>
            <person name="Sternberg P.W."/>
            <person name="Tan P."/>
            <person name="Wang J."/>
            <person name="Gasser R.B."/>
        </authorList>
    </citation>
    <scope>NUCLEOTIDE SEQUENCE [LARGE SCALE GENOMIC DNA]</scope>
</reference>
<feature type="region of interest" description="Disordered" evidence="1">
    <location>
        <begin position="66"/>
        <end position="86"/>
    </location>
</feature>
<evidence type="ECO:0000256" key="1">
    <source>
        <dbReference type="SAM" id="MobiDB-lite"/>
    </source>
</evidence>
<dbReference type="AlphaFoldDB" id="A0A074Z513"/>
<gene>
    <name evidence="2" type="ORF">T265_09688</name>
</gene>
<evidence type="ECO:0000313" key="3">
    <source>
        <dbReference type="Proteomes" id="UP000054324"/>
    </source>
</evidence>
<dbReference type="Proteomes" id="UP000054324">
    <property type="component" value="Unassembled WGS sequence"/>
</dbReference>
<organism evidence="2 3">
    <name type="scientific">Opisthorchis viverrini</name>
    <name type="common">Southeast Asian liver fluke</name>
    <dbReference type="NCBI Taxonomy" id="6198"/>
    <lineage>
        <taxon>Eukaryota</taxon>
        <taxon>Metazoa</taxon>
        <taxon>Spiralia</taxon>
        <taxon>Lophotrochozoa</taxon>
        <taxon>Platyhelminthes</taxon>
        <taxon>Trematoda</taxon>
        <taxon>Digenea</taxon>
        <taxon>Opisthorchiida</taxon>
        <taxon>Opisthorchiata</taxon>
        <taxon>Opisthorchiidae</taxon>
        <taxon>Opisthorchis</taxon>
    </lineage>
</organism>
<dbReference type="RefSeq" id="XP_009174107.1">
    <property type="nucleotide sequence ID" value="XM_009175843.1"/>
</dbReference>
<proteinExistence type="predicted"/>
<sequence>MTTALKMMSFQFDQEYALESSSSKTGDRLWVKKKSSVTIADRRHVSGDEILIMNISAQNQKVSRIAVEEEEERGRRTKDRAKLISASRASSTQLGWLLGSTNSSSAKPNWSMNVEPSVSIKLPVGSNANLDLPSDKSSSALKRPGLTVV</sequence>